<evidence type="ECO:0000256" key="9">
    <source>
        <dbReference type="ARBA" id="ARBA00022960"/>
    </source>
</evidence>
<evidence type="ECO:0000313" key="16">
    <source>
        <dbReference type="EMBL" id="GLQ33972.1"/>
    </source>
</evidence>
<sequence>MKFLSRIFCTLSATLMLVTPAIAFDTAATSAMIVDQTTGTVLLAKDADRPIPPASMSKLMTLNMLFEALRDGRVTMETKFLVSDRAQQIGGSTMFLRSGERVSVENLIQGIIVQSGNDACVTVAENLAGTEEAFAQQMTDRAGELGMNASSFGNATGWPHPLQRMSARDLVFMANRLITDFPQFYPYFSQQSFEWDGVKQDNRNPLLNLGIGADGLKTGHTSEAGYGLVGSAKQGKRRVIFMITGLQSAAERASEAEKLTNWAFRQFVSKELFKQGATISTAEVWLGAEKHVPLTTEHDIASLIPLGVQSDIQLSISYQGPIEAPIAKGDQIATLKVNVAKMNPVEFPLVAASDVEKGGVLTRMIAAAHLLSKDLIGNKLGAAN</sequence>
<evidence type="ECO:0000256" key="14">
    <source>
        <dbReference type="SAM" id="SignalP"/>
    </source>
</evidence>
<comment type="pathway">
    <text evidence="2">Cell wall biogenesis; peptidoglycan biosynthesis.</text>
</comment>
<dbReference type="InterPro" id="IPR012338">
    <property type="entry name" value="Beta-lactam/transpept-like"/>
</dbReference>
<reference evidence="17" key="1">
    <citation type="journal article" date="2019" name="Int. J. Syst. Evol. Microbiol.">
        <title>The Global Catalogue of Microorganisms (GCM) 10K type strain sequencing project: providing services to taxonomists for standard genome sequencing and annotation.</title>
        <authorList>
            <consortium name="The Broad Institute Genomics Platform"/>
            <consortium name="The Broad Institute Genome Sequencing Center for Infectious Disease"/>
            <person name="Wu L."/>
            <person name="Ma J."/>
        </authorList>
    </citation>
    <scope>NUCLEOTIDE SEQUENCE [LARGE SCALE GENOMIC DNA]</scope>
    <source>
        <strain evidence="17">NBRC 110140</strain>
    </source>
</reference>
<evidence type="ECO:0000256" key="1">
    <source>
        <dbReference type="ARBA" id="ARBA00003217"/>
    </source>
</evidence>
<dbReference type="PRINTS" id="PR00725">
    <property type="entry name" value="DADACBPTASE1"/>
</dbReference>
<dbReference type="RefSeq" id="WP_284375414.1">
    <property type="nucleotide sequence ID" value="NZ_BSNN01000002.1"/>
</dbReference>
<keyword evidence="5 16" id="KW-0121">Carboxypeptidase</keyword>
<keyword evidence="8" id="KW-0378">Hydrolase</keyword>
<evidence type="ECO:0000256" key="6">
    <source>
        <dbReference type="ARBA" id="ARBA00022670"/>
    </source>
</evidence>
<keyword evidence="10" id="KW-0573">Peptidoglycan synthesis</keyword>
<dbReference type="Pfam" id="PF00768">
    <property type="entry name" value="Peptidase_S11"/>
    <property type="match status" value="1"/>
</dbReference>
<dbReference type="Gene3D" id="2.60.410.10">
    <property type="entry name" value="D-Ala-D-Ala carboxypeptidase, C-terminal domain"/>
    <property type="match status" value="1"/>
</dbReference>
<dbReference type="SUPFAM" id="SSF56601">
    <property type="entry name" value="beta-lactamase/transpeptidase-like"/>
    <property type="match status" value="1"/>
</dbReference>
<evidence type="ECO:0000259" key="15">
    <source>
        <dbReference type="SMART" id="SM00936"/>
    </source>
</evidence>
<evidence type="ECO:0000256" key="10">
    <source>
        <dbReference type="ARBA" id="ARBA00022984"/>
    </source>
</evidence>
<dbReference type="InterPro" id="IPR015956">
    <property type="entry name" value="Peniciliin-bd_prot_C_sf"/>
</dbReference>
<dbReference type="SUPFAM" id="SSF69189">
    <property type="entry name" value="Penicillin-binding protein associated domain"/>
    <property type="match status" value="1"/>
</dbReference>
<evidence type="ECO:0000256" key="2">
    <source>
        <dbReference type="ARBA" id="ARBA00004752"/>
    </source>
</evidence>
<evidence type="ECO:0000256" key="7">
    <source>
        <dbReference type="ARBA" id="ARBA00022729"/>
    </source>
</evidence>
<dbReference type="Pfam" id="PF07943">
    <property type="entry name" value="PBP5_C"/>
    <property type="match status" value="1"/>
</dbReference>
<protein>
    <recommendedName>
        <fullName evidence="4">serine-type D-Ala-D-Ala carboxypeptidase</fullName>
        <ecNumber evidence="4">3.4.16.4</ecNumber>
    </recommendedName>
</protein>
<dbReference type="PANTHER" id="PTHR21581:SF6">
    <property type="entry name" value="TRAFFICKING PROTEIN PARTICLE COMPLEX SUBUNIT 12"/>
    <property type="match status" value="1"/>
</dbReference>
<dbReference type="InterPro" id="IPR012907">
    <property type="entry name" value="Peptidase_S11_C"/>
</dbReference>
<feature type="signal peptide" evidence="14">
    <location>
        <begin position="1"/>
        <end position="23"/>
    </location>
</feature>
<evidence type="ECO:0000256" key="13">
    <source>
        <dbReference type="RuleBase" id="RU004016"/>
    </source>
</evidence>
<comment type="function">
    <text evidence="1">Removes C-terminal D-alanyl residues from sugar-peptide cell wall precursors.</text>
</comment>
<keyword evidence="11" id="KW-0961">Cell wall biogenesis/degradation</keyword>
<evidence type="ECO:0000256" key="3">
    <source>
        <dbReference type="ARBA" id="ARBA00007164"/>
    </source>
</evidence>
<gene>
    <name evidence="16" type="ORF">GCM10007939_02550</name>
</gene>
<organism evidence="16 17">
    <name type="scientific">Amylibacter marinus</name>
    <dbReference type="NCBI Taxonomy" id="1475483"/>
    <lineage>
        <taxon>Bacteria</taxon>
        <taxon>Pseudomonadati</taxon>
        <taxon>Pseudomonadota</taxon>
        <taxon>Alphaproteobacteria</taxon>
        <taxon>Rhodobacterales</taxon>
        <taxon>Paracoccaceae</taxon>
        <taxon>Amylibacter</taxon>
    </lineage>
</organism>
<feature type="domain" description="Peptidase S11 D-Ala-D-Ala carboxypeptidase A C-terminal" evidence="15">
    <location>
        <begin position="267"/>
        <end position="357"/>
    </location>
</feature>
<evidence type="ECO:0000256" key="11">
    <source>
        <dbReference type="ARBA" id="ARBA00023316"/>
    </source>
</evidence>
<dbReference type="InterPro" id="IPR001967">
    <property type="entry name" value="Peptidase_S11_N"/>
</dbReference>
<dbReference type="InterPro" id="IPR018044">
    <property type="entry name" value="Peptidase_S11"/>
</dbReference>
<evidence type="ECO:0000256" key="5">
    <source>
        <dbReference type="ARBA" id="ARBA00022645"/>
    </source>
</evidence>
<comment type="similarity">
    <text evidence="3 13">Belongs to the peptidase S11 family.</text>
</comment>
<name>A0ABQ5VRD3_9RHOB</name>
<dbReference type="EC" id="3.4.16.4" evidence="4"/>
<dbReference type="Gene3D" id="3.40.710.10">
    <property type="entry name" value="DD-peptidase/beta-lactamase superfamily"/>
    <property type="match status" value="1"/>
</dbReference>
<dbReference type="PANTHER" id="PTHR21581">
    <property type="entry name" value="D-ALANYL-D-ALANINE CARBOXYPEPTIDASE"/>
    <property type="match status" value="1"/>
</dbReference>
<evidence type="ECO:0000313" key="17">
    <source>
        <dbReference type="Proteomes" id="UP001156694"/>
    </source>
</evidence>
<keyword evidence="7 14" id="KW-0732">Signal</keyword>
<dbReference type="InterPro" id="IPR037167">
    <property type="entry name" value="Peptidase_S11_C_sf"/>
</dbReference>
<dbReference type="GO" id="GO:0004180">
    <property type="term" value="F:carboxypeptidase activity"/>
    <property type="evidence" value="ECO:0007669"/>
    <property type="project" value="UniProtKB-KW"/>
</dbReference>
<evidence type="ECO:0000256" key="12">
    <source>
        <dbReference type="ARBA" id="ARBA00034000"/>
    </source>
</evidence>
<comment type="caution">
    <text evidence="16">The sequence shown here is derived from an EMBL/GenBank/DDBJ whole genome shotgun (WGS) entry which is preliminary data.</text>
</comment>
<proteinExistence type="inferred from homology"/>
<dbReference type="EMBL" id="BSNN01000002">
    <property type="protein sequence ID" value="GLQ33972.1"/>
    <property type="molecule type" value="Genomic_DNA"/>
</dbReference>
<dbReference type="Proteomes" id="UP001156694">
    <property type="component" value="Unassembled WGS sequence"/>
</dbReference>
<dbReference type="SMART" id="SM00936">
    <property type="entry name" value="PBP5_C"/>
    <property type="match status" value="1"/>
</dbReference>
<keyword evidence="9" id="KW-0133">Cell shape</keyword>
<keyword evidence="6" id="KW-0645">Protease</keyword>
<comment type="catalytic activity">
    <reaction evidence="12">
        <text>Preferential cleavage: (Ac)2-L-Lys-D-Ala-|-D-Ala. Also transpeptidation of peptidyl-alanyl moieties that are N-acyl substituents of D-alanine.</text>
        <dbReference type="EC" id="3.4.16.4"/>
    </reaction>
</comment>
<evidence type="ECO:0000256" key="4">
    <source>
        <dbReference type="ARBA" id="ARBA00012448"/>
    </source>
</evidence>
<keyword evidence="17" id="KW-1185">Reference proteome</keyword>
<evidence type="ECO:0000256" key="8">
    <source>
        <dbReference type="ARBA" id="ARBA00022801"/>
    </source>
</evidence>
<feature type="chain" id="PRO_5047401184" description="serine-type D-Ala-D-Ala carboxypeptidase" evidence="14">
    <location>
        <begin position="24"/>
        <end position="384"/>
    </location>
</feature>
<accession>A0ABQ5VRD3</accession>